<evidence type="ECO:0000313" key="4">
    <source>
        <dbReference type="EMBL" id="KAB8157879.1"/>
    </source>
</evidence>
<name>A0A5N5ZPL4_9ACTN</name>
<dbReference type="Pfam" id="PF00144">
    <property type="entry name" value="Beta-lactamase"/>
    <property type="match status" value="1"/>
</dbReference>
<protein>
    <submittedName>
        <fullName evidence="4">Serine hydrolase</fullName>
    </submittedName>
</protein>
<evidence type="ECO:0000256" key="2">
    <source>
        <dbReference type="SAM" id="Phobius"/>
    </source>
</evidence>
<feature type="region of interest" description="Disordered" evidence="1">
    <location>
        <begin position="1"/>
        <end position="32"/>
    </location>
</feature>
<keyword evidence="2" id="KW-1133">Transmembrane helix</keyword>
<evidence type="ECO:0000256" key="1">
    <source>
        <dbReference type="SAM" id="MobiDB-lite"/>
    </source>
</evidence>
<dbReference type="InterPro" id="IPR012338">
    <property type="entry name" value="Beta-lactam/transpept-like"/>
</dbReference>
<dbReference type="Proteomes" id="UP000314251">
    <property type="component" value="Unassembled WGS sequence"/>
</dbReference>
<keyword evidence="2" id="KW-0812">Transmembrane</keyword>
<feature type="compositionally biased region" description="Basic and acidic residues" evidence="1">
    <location>
        <begin position="9"/>
        <end position="21"/>
    </location>
</feature>
<dbReference type="InterPro" id="IPR050491">
    <property type="entry name" value="AmpC-like"/>
</dbReference>
<reference evidence="4" key="1">
    <citation type="submission" date="2019-10" db="EMBL/GenBank/DDBJ databases">
        <title>Nonomuraea sp. nov., isolated from Phyllanthus amarus.</title>
        <authorList>
            <person name="Klykleung N."/>
            <person name="Tanasupawat S."/>
        </authorList>
    </citation>
    <scope>NUCLEOTIDE SEQUENCE [LARGE SCALE GENOMIC DNA]</scope>
    <source>
        <strain evidence="4">3MP-10</strain>
    </source>
</reference>
<evidence type="ECO:0000313" key="5">
    <source>
        <dbReference type="Proteomes" id="UP000314251"/>
    </source>
</evidence>
<gene>
    <name evidence="4" type="ORF">FH607_029660</name>
</gene>
<organism evidence="4 5">
    <name type="scientific">Streptomyces mimosae</name>
    <dbReference type="NCBI Taxonomy" id="2586635"/>
    <lineage>
        <taxon>Bacteria</taxon>
        <taxon>Bacillati</taxon>
        <taxon>Actinomycetota</taxon>
        <taxon>Actinomycetes</taxon>
        <taxon>Kitasatosporales</taxon>
        <taxon>Streptomycetaceae</taxon>
        <taxon>Streptomyces</taxon>
    </lineage>
</organism>
<dbReference type="GO" id="GO:0016787">
    <property type="term" value="F:hydrolase activity"/>
    <property type="evidence" value="ECO:0007669"/>
    <property type="project" value="UniProtKB-KW"/>
</dbReference>
<dbReference type="AlphaFoldDB" id="A0A5N5ZPL4"/>
<proteinExistence type="predicted"/>
<keyword evidence="2" id="KW-0472">Membrane</keyword>
<sequence length="458" mass="47882">MDTLRTRSHQHETDPNPHEEGAGVTASSRRPKRAAWTAGAASAALCLGALTVPAIAQAEPAPAAPALNAAPALDGALAAIPAAGVPGAYGAALDDSGRWTGAAGVADLTDETPAEADSYHRIASVTKTFVSVAVLQQVAEGTVELDAPAADHLPAGTLPGALADTVTVRMLLNHTSGIGDYVNVAFPSLRQLSPESLEEHRYRELAPEELVEMGLSAPATGTPGQRYSYSNTNYVLAGLLLREVTGVSAEEYVTEHVIDAAGLTDTFFPDSPELPTPHARLYDPLHGTQDPPGDYTEYDMSWASTAGALVSTMTDLNLFQQALFGGELLPEEQLAEMFETVPMGHDANGQPYGAYGLGLYPITLSCDTFWGHDGIAWGASTLAFSSEDGSQQAAVGYNLTHYQTIASDGSLNPHPADAAVVRYLDAALCGSDGSALSSEALREAQLTLENARLDRTLG</sequence>
<keyword evidence="5" id="KW-1185">Reference proteome</keyword>
<keyword evidence="4" id="KW-0378">Hydrolase</keyword>
<dbReference type="EMBL" id="VDLY02000030">
    <property type="protein sequence ID" value="KAB8157879.1"/>
    <property type="molecule type" value="Genomic_DNA"/>
</dbReference>
<dbReference type="SUPFAM" id="SSF56601">
    <property type="entry name" value="beta-lactamase/transpeptidase-like"/>
    <property type="match status" value="1"/>
</dbReference>
<feature type="domain" description="Beta-lactamase-related" evidence="3">
    <location>
        <begin position="78"/>
        <end position="388"/>
    </location>
</feature>
<feature type="transmembrane region" description="Helical" evidence="2">
    <location>
        <begin position="34"/>
        <end position="56"/>
    </location>
</feature>
<comment type="caution">
    <text evidence="4">The sequence shown here is derived from an EMBL/GenBank/DDBJ whole genome shotgun (WGS) entry which is preliminary data.</text>
</comment>
<dbReference type="Gene3D" id="3.40.710.10">
    <property type="entry name" value="DD-peptidase/beta-lactamase superfamily"/>
    <property type="match status" value="1"/>
</dbReference>
<dbReference type="PANTHER" id="PTHR46825:SF7">
    <property type="entry name" value="D-ALANYL-D-ALANINE CARBOXYPEPTIDASE"/>
    <property type="match status" value="1"/>
</dbReference>
<evidence type="ECO:0000259" key="3">
    <source>
        <dbReference type="Pfam" id="PF00144"/>
    </source>
</evidence>
<dbReference type="PANTHER" id="PTHR46825">
    <property type="entry name" value="D-ALANYL-D-ALANINE-CARBOXYPEPTIDASE/ENDOPEPTIDASE AMPH"/>
    <property type="match status" value="1"/>
</dbReference>
<accession>A0A5N5ZPL4</accession>
<dbReference type="OrthoDB" id="5177574at2"/>
<dbReference type="InterPro" id="IPR001466">
    <property type="entry name" value="Beta-lactam-related"/>
</dbReference>